<dbReference type="AlphaFoldDB" id="A0A849BJX2"/>
<keyword evidence="2" id="KW-1185">Reference proteome</keyword>
<reference evidence="1 2" key="1">
    <citation type="submission" date="2020-05" db="EMBL/GenBank/DDBJ databases">
        <title>MicrobeNet Type strains.</title>
        <authorList>
            <person name="Nicholson A.C."/>
        </authorList>
    </citation>
    <scope>NUCLEOTIDE SEQUENCE [LARGE SCALE GENOMIC DNA]</scope>
    <source>
        <strain evidence="1 2">JCM 14547</strain>
    </source>
</reference>
<proteinExistence type="predicted"/>
<dbReference type="EMBL" id="JABEMA010000004">
    <property type="protein sequence ID" value="NNH21655.1"/>
    <property type="molecule type" value="Genomic_DNA"/>
</dbReference>
<gene>
    <name evidence="1" type="ORF">HLB09_00850</name>
</gene>
<evidence type="ECO:0000313" key="2">
    <source>
        <dbReference type="Proteomes" id="UP000555552"/>
    </source>
</evidence>
<sequence length="338" mass="36206">MKRWDDVRSCAACGGEVVWDDEDARWLHVLSGADHIAVAPPTHVVRSEVLVDVDAVSSLLQAEGGNVPRATTAVVQELTHESTPRLCPGQCGARWRSAVRRAVEAVADAERTDRAVDPVALQGRAFPNAGEPVWCADDAAAIVKALGRLPDLVAAVNVRGDGRLNAGRDGEVDVRSTEVHAPSPSPAHDLFDAAVRWAAAEAARVAEAVTGGRGADNDPLAALSEQWLTRAVAYLVEHADVWLGDLVDGETAGRATLRWETDLERATGLDLVHRLPGRCPGCSTRALTRAVGDDVVRCGRCGWSKTHADYLLGRAETEAAQRAEARRQRLEARRGRTA</sequence>
<dbReference type="Proteomes" id="UP000555552">
    <property type="component" value="Unassembled WGS sequence"/>
</dbReference>
<dbReference type="RefSeq" id="WP_171201523.1">
    <property type="nucleotide sequence ID" value="NZ_BAAANP010000006.1"/>
</dbReference>
<comment type="caution">
    <text evidence="1">The sequence shown here is derived from an EMBL/GenBank/DDBJ whole genome shotgun (WGS) entry which is preliminary data.</text>
</comment>
<name>A0A849BJX2_9ACTN</name>
<organism evidence="1 2">
    <name type="scientific">Pseudokineococcus marinus</name>
    <dbReference type="NCBI Taxonomy" id="351215"/>
    <lineage>
        <taxon>Bacteria</taxon>
        <taxon>Bacillati</taxon>
        <taxon>Actinomycetota</taxon>
        <taxon>Actinomycetes</taxon>
        <taxon>Kineosporiales</taxon>
        <taxon>Kineosporiaceae</taxon>
        <taxon>Pseudokineococcus</taxon>
    </lineage>
</organism>
<accession>A0A849BJX2</accession>
<protein>
    <submittedName>
        <fullName evidence="1">Uncharacterized protein</fullName>
    </submittedName>
</protein>
<evidence type="ECO:0000313" key="1">
    <source>
        <dbReference type="EMBL" id="NNH21655.1"/>
    </source>
</evidence>